<dbReference type="Proteomes" id="UP001500390">
    <property type="component" value="Unassembled WGS sequence"/>
</dbReference>
<keyword evidence="4 7" id="KW-0812">Transmembrane</keyword>
<evidence type="ECO:0000256" key="2">
    <source>
        <dbReference type="ARBA" id="ARBA00008821"/>
    </source>
</evidence>
<evidence type="ECO:0000313" key="8">
    <source>
        <dbReference type="EMBL" id="GAA4394119.1"/>
    </source>
</evidence>
<feature type="transmembrane region" description="Helical" evidence="7">
    <location>
        <begin position="111"/>
        <end position="129"/>
    </location>
</feature>
<feature type="transmembrane region" description="Helical" evidence="7">
    <location>
        <begin position="58"/>
        <end position="76"/>
    </location>
</feature>
<keyword evidence="3" id="KW-0813">Transport</keyword>
<dbReference type="PANTHER" id="PTHR42810">
    <property type="entry name" value="PURINE PERMEASE C1399.01C-RELATED"/>
    <property type="match status" value="1"/>
</dbReference>
<dbReference type="InterPro" id="IPR006043">
    <property type="entry name" value="NCS2"/>
</dbReference>
<reference evidence="9" key="1">
    <citation type="journal article" date="2019" name="Int. J. Syst. Evol. Microbiol.">
        <title>The Global Catalogue of Microorganisms (GCM) 10K type strain sequencing project: providing services to taxonomists for standard genome sequencing and annotation.</title>
        <authorList>
            <consortium name="The Broad Institute Genomics Platform"/>
            <consortium name="The Broad Institute Genome Sequencing Center for Infectious Disease"/>
            <person name="Wu L."/>
            <person name="Ma J."/>
        </authorList>
    </citation>
    <scope>NUCLEOTIDE SEQUENCE [LARGE SCALE GENOMIC DNA]</scope>
    <source>
        <strain evidence="9">JCM 17738</strain>
    </source>
</reference>
<organism evidence="8 9">
    <name type="scientific">Ornithinibacter aureus</name>
    <dbReference type="NCBI Taxonomy" id="622664"/>
    <lineage>
        <taxon>Bacteria</taxon>
        <taxon>Bacillati</taxon>
        <taxon>Actinomycetota</taxon>
        <taxon>Actinomycetes</taxon>
        <taxon>Micrococcales</taxon>
        <taxon>Intrasporangiaceae</taxon>
        <taxon>Ornithinibacter</taxon>
    </lineage>
</organism>
<feature type="transmembrane region" description="Helical" evidence="7">
    <location>
        <begin position="363"/>
        <end position="387"/>
    </location>
</feature>
<evidence type="ECO:0000256" key="3">
    <source>
        <dbReference type="ARBA" id="ARBA00022448"/>
    </source>
</evidence>
<evidence type="ECO:0000256" key="6">
    <source>
        <dbReference type="ARBA" id="ARBA00023136"/>
    </source>
</evidence>
<dbReference type="RefSeq" id="WP_159903678.1">
    <property type="nucleotide sequence ID" value="NZ_BAABFX010000023.1"/>
</dbReference>
<sequence length="491" mass="50182">MALGLGWKVKDAAEVAAGGVVAPDERLSWGKTVGLGAQHVVAMFGATFVFPLVMGLNAQLAIMMSGIATILFLLIVQGKVPSYLGTSAAFVGAVAAIRAQEGATSADVTGAILVAGLVLAAVGLLIHVAGPSVLHKALPPAVTGAVVMLIGFNLAPVVANIYWPQDQWVAFATMLFTVVVAVAFRGFIGRIAIFLALIFGTALSWLLDTATGPITSVLGGATEATEHLRWNTAGLGDAAWFGLPAKTMMGADGKEIVGWHLPSFSMTAIILVIPAVIALVAENTGHVKAVAEMTGHDLDPVMGRAIAGDGIGTAVAATFGGSPTTTYAENIGVMAATRVYSTAAYYVAAAVAILFGLSPKFGALVASIPGGVLGGITVVLYGMIGLLGAKIWKENGVDFANPINLVPLAAGIVIGIGDVKMQISDDFTLSGIALGTIVAIAGYHLARSIAPSELREHADGTALAVGDYVYGDADQIDDLYQDGYPGSTDRK</sequence>
<keyword evidence="9" id="KW-1185">Reference proteome</keyword>
<proteinExistence type="inferred from homology"/>
<feature type="transmembrane region" description="Helical" evidence="7">
    <location>
        <begin position="191"/>
        <end position="207"/>
    </location>
</feature>
<feature type="transmembrane region" description="Helical" evidence="7">
    <location>
        <begin position="168"/>
        <end position="184"/>
    </location>
</feature>
<evidence type="ECO:0000256" key="4">
    <source>
        <dbReference type="ARBA" id="ARBA00022692"/>
    </source>
</evidence>
<keyword evidence="5 7" id="KW-1133">Transmembrane helix</keyword>
<evidence type="ECO:0000256" key="5">
    <source>
        <dbReference type="ARBA" id="ARBA00022989"/>
    </source>
</evidence>
<evidence type="ECO:0000256" key="1">
    <source>
        <dbReference type="ARBA" id="ARBA00004141"/>
    </source>
</evidence>
<feature type="transmembrane region" description="Helical" evidence="7">
    <location>
        <begin position="259"/>
        <end position="281"/>
    </location>
</feature>
<comment type="subcellular location">
    <subcellularLocation>
        <location evidence="1">Membrane</location>
        <topology evidence="1">Multi-pass membrane protein</topology>
    </subcellularLocation>
</comment>
<comment type="similarity">
    <text evidence="2">Belongs to the nucleobase:cation symporter-2 (NCS2) (TC 2.A.40) family.</text>
</comment>
<gene>
    <name evidence="8" type="ORF">GCM10023153_14810</name>
</gene>
<evidence type="ECO:0000256" key="7">
    <source>
        <dbReference type="SAM" id="Phobius"/>
    </source>
</evidence>
<feature type="transmembrane region" description="Helical" evidence="7">
    <location>
        <begin position="141"/>
        <end position="162"/>
    </location>
</feature>
<accession>A0ABP8JQ68</accession>
<evidence type="ECO:0000313" key="9">
    <source>
        <dbReference type="Proteomes" id="UP001500390"/>
    </source>
</evidence>
<name>A0ABP8JQ68_9MICO</name>
<comment type="caution">
    <text evidence="8">The sequence shown here is derived from an EMBL/GenBank/DDBJ whole genome shotgun (WGS) entry which is preliminary data.</text>
</comment>
<keyword evidence="6 7" id="KW-0472">Membrane</keyword>
<feature type="transmembrane region" description="Helical" evidence="7">
    <location>
        <begin position="399"/>
        <end position="417"/>
    </location>
</feature>
<dbReference type="PANTHER" id="PTHR42810:SF4">
    <property type="entry name" value="URIC ACID TRANSPORTER UACT"/>
    <property type="match status" value="1"/>
</dbReference>
<feature type="transmembrane region" description="Helical" evidence="7">
    <location>
        <begin position="429"/>
        <end position="446"/>
    </location>
</feature>
<feature type="transmembrane region" description="Helical" evidence="7">
    <location>
        <begin position="83"/>
        <end position="99"/>
    </location>
</feature>
<protein>
    <submittedName>
        <fullName evidence="8">Solute carrier family 23 protein</fullName>
    </submittedName>
</protein>
<dbReference type="EMBL" id="BAABFX010000023">
    <property type="protein sequence ID" value="GAA4394119.1"/>
    <property type="molecule type" value="Genomic_DNA"/>
</dbReference>
<feature type="transmembrane region" description="Helical" evidence="7">
    <location>
        <begin position="339"/>
        <end position="357"/>
    </location>
</feature>
<dbReference type="Pfam" id="PF00860">
    <property type="entry name" value="Xan_ur_permease"/>
    <property type="match status" value="1"/>
</dbReference>